<dbReference type="GO" id="GO:0032589">
    <property type="term" value="C:neuron projection membrane"/>
    <property type="evidence" value="ECO:0007669"/>
    <property type="project" value="TreeGrafter"/>
</dbReference>
<sequence>MEMESWRFLPLAAYLILGTVVGKAGAGTGLYMGPYFPSHQPRNITVHQEAIAYLPCTVNQLGDKSVSWVRQRDADILTVDRYTFVRDDRLTVHFTPDTSTWTLVIKYVQERDAGAYECQISTEPKMAMLVHLNVIALMQVVTVASPTVPQVEVKGASDKYVRSGSTARLECKVSSTVQLPDYIFWYHLGERLLEYDNPRVKMTVSRRGGQGSEMSIISTLIISNAEPSDAGNYTCLPSNLHSATTLLHVLNGQYLPS</sequence>
<dbReference type="InterPro" id="IPR003599">
    <property type="entry name" value="Ig_sub"/>
</dbReference>
<keyword evidence="3" id="KW-1185">Reference proteome</keyword>
<dbReference type="PANTHER" id="PTHR23279:SF21">
    <property type="entry name" value="DEFECTIVE PROBOSCIS EXTENSION RESPONSE 11, ISOFORM B-RELATED"/>
    <property type="match status" value="1"/>
</dbReference>
<dbReference type="InterPro" id="IPR036179">
    <property type="entry name" value="Ig-like_dom_sf"/>
</dbReference>
<name>A0A8J5N505_HOMAM</name>
<dbReference type="InterPro" id="IPR013106">
    <property type="entry name" value="Ig_V-set"/>
</dbReference>
<dbReference type="EMBL" id="JAHLQT010009300">
    <property type="protein sequence ID" value="KAG7173608.1"/>
    <property type="molecule type" value="Genomic_DNA"/>
</dbReference>
<reference evidence="2" key="1">
    <citation type="journal article" date="2021" name="Sci. Adv.">
        <title>The American lobster genome reveals insights on longevity, neural, and immune adaptations.</title>
        <authorList>
            <person name="Polinski J.M."/>
            <person name="Zimin A.V."/>
            <person name="Clark K.F."/>
            <person name="Kohn A.B."/>
            <person name="Sadowski N."/>
            <person name="Timp W."/>
            <person name="Ptitsyn A."/>
            <person name="Khanna P."/>
            <person name="Romanova D.Y."/>
            <person name="Williams P."/>
            <person name="Greenwood S.J."/>
            <person name="Moroz L.L."/>
            <person name="Walt D.R."/>
            <person name="Bodnar A.G."/>
        </authorList>
    </citation>
    <scope>NUCLEOTIDE SEQUENCE</scope>
    <source>
        <strain evidence="2">GMGI-L3</strain>
    </source>
</reference>
<dbReference type="Gene3D" id="2.60.40.10">
    <property type="entry name" value="Immunoglobulins"/>
    <property type="match status" value="2"/>
</dbReference>
<dbReference type="SUPFAM" id="SSF48726">
    <property type="entry name" value="Immunoglobulin"/>
    <property type="match status" value="2"/>
</dbReference>
<dbReference type="SMART" id="SM00409">
    <property type="entry name" value="IG"/>
    <property type="match status" value="2"/>
</dbReference>
<dbReference type="InterPro" id="IPR003598">
    <property type="entry name" value="Ig_sub2"/>
</dbReference>
<proteinExistence type="predicted"/>
<evidence type="ECO:0000313" key="3">
    <source>
        <dbReference type="Proteomes" id="UP000747542"/>
    </source>
</evidence>
<comment type="caution">
    <text evidence="2">The sequence shown here is derived from an EMBL/GenBank/DDBJ whole genome shotgun (WGS) entry which is preliminary data.</text>
</comment>
<dbReference type="SMART" id="SM00406">
    <property type="entry name" value="IGv"/>
    <property type="match status" value="2"/>
</dbReference>
<feature type="domain" description="Ig-like" evidence="1">
    <location>
        <begin position="34"/>
        <end position="121"/>
    </location>
</feature>
<dbReference type="InterPro" id="IPR037448">
    <property type="entry name" value="Zig-8"/>
</dbReference>
<dbReference type="InterPro" id="IPR013783">
    <property type="entry name" value="Ig-like_fold"/>
</dbReference>
<dbReference type="GO" id="GO:0050808">
    <property type="term" value="P:synapse organization"/>
    <property type="evidence" value="ECO:0007669"/>
    <property type="project" value="TreeGrafter"/>
</dbReference>
<dbReference type="Pfam" id="PF07686">
    <property type="entry name" value="V-set"/>
    <property type="match status" value="1"/>
</dbReference>
<evidence type="ECO:0000313" key="2">
    <source>
        <dbReference type="EMBL" id="KAG7173608.1"/>
    </source>
</evidence>
<dbReference type="FunFam" id="2.60.40.10:FF:000129">
    <property type="entry name" value="CLUMA_CG018772, isoform A"/>
    <property type="match status" value="1"/>
</dbReference>
<organism evidence="2 3">
    <name type="scientific">Homarus americanus</name>
    <name type="common">American lobster</name>
    <dbReference type="NCBI Taxonomy" id="6706"/>
    <lineage>
        <taxon>Eukaryota</taxon>
        <taxon>Metazoa</taxon>
        <taxon>Ecdysozoa</taxon>
        <taxon>Arthropoda</taxon>
        <taxon>Crustacea</taxon>
        <taxon>Multicrustacea</taxon>
        <taxon>Malacostraca</taxon>
        <taxon>Eumalacostraca</taxon>
        <taxon>Eucarida</taxon>
        <taxon>Decapoda</taxon>
        <taxon>Pleocyemata</taxon>
        <taxon>Astacidea</taxon>
        <taxon>Nephropoidea</taxon>
        <taxon>Nephropidae</taxon>
        <taxon>Homarus</taxon>
    </lineage>
</organism>
<feature type="domain" description="Ig-like" evidence="1">
    <location>
        <begin position="146"/>
        <end position="251"/>
    </location>
</feature>
<dbReference type="AlphaFoldDB" id="A0A8J5N505"/>
<dbReference type="PANTHER" id="PTHR23279">
    <property type="entry name" value="DEFECTIVE PROBOSCIS EXTENSION RESPONSE DPR -RELATED"/>
    <property type="match status" value="1"/>
</dbReference>
<accession>A0A8J5N505</accession>
<protein>
    <submittedName>
        <fullName evidence="2">Zwei Ig domain protein zig-8-like 22</fullName>
    </submittedName>
</protein>
<evidence type="ECO:0000259" key="1">
    <source>
        <dbReference type="PROSITE" id="PS50835"/>
    </source>
</evidence>
<dbReference type="SMART" id="SM00408">
    <property type="entry name" value="IGc2"/>
    <property type="match status" value="2"/>
</dbReference>
<dbReference type="InterPro" id="IPR007110">
    <property type="entry name" value="Ig-like_dom"/>
</dbReference>
<dbReference type="Pfam" id="PF13927">
    <property type="entry name" value="Ig_3"/>
    <property type="match status" value="1"/>
</dbReference>
<dbReference type="Proteomes" id="UP000747542">
    <property type="component" value="Unassembled WGS sequence"/>
</dbReference>
<gene>
    <name evidence="2" type="primary">zig-8-L22</name>
    <name evidence="2" type="ORF">Hamer_G024228</name>
</gene>
<dbReference type="PROSITE" id="PS50835">
    <property type="entry name" value="IG_LIKE"/>
    <property type="match status" value="2"/>
</dbReference>